<dbReference type="AlphaFoldDB" id="A0A4C1VDZ6"/>
<reference evidence="2 3" key="1">
    <citation type="journal article" date="2019" name="Commun. Biol.">
        <title>The bagworm genome reveals a unique fibroin gene that provides high tensile strength.</title>
        <authorList>
            <person name="Kono N."/>
            <person name="Nakamura H."/>
            <person name="Ohtoshi R."/>
            <person name="Tomita M."/>
            <person name="Numata K."/>
            <person name="Arakawa K."/>
        </authorList>
    </citation>
    <scope>NUCLEOTIDE SEQUENCE [LARGE SCALE GENOMIC DNA]</scope>
</reference>
<name>A0A4C1VDZ6_EUMVA</name>
<evidence type="ECO:0000313" key="2">
    <source>
        <dbReference type="EMBL" id="GBP37348.1"/>
    </source>
</evidence>
<gene>
    <name evidence="2" type="ORF">EVAR_22808_1</name>
</gene>
<organism evidence="2 3">
    <name type="scientific">Eumeta variegata</name>
    <name type="common">Bagworm moth</name>
    <name type="synonym">Eumeta japonica</name>
    <dbReference type="NCBI Taxonomy" id="151549"/>
    <lineage>
        <taxon>Eukaryota</taxon>
        <taxon>Metazoa</taxon>
        <taxon>Ecdysozoa</taxon>
        <taxon>Arthropoda</taxon>
        <taxon>Hexapoda</taxon>
        <taxon>Insecta</taxon>
        <taxon>Pterygota</taxon>
        <taxon>Neoptera</taxon>
        <taxon>Endopterygota</taxon>
        <taxon>Lepidoptera</taxon>
        <taxon>Glossata</taxon>
        <taxon>Ditrysia</taxon>
        <taxon>Tineoidea</taxon>
        <taxon>Psychidae</taxon>
        <taxon>Oiketicinae</taxon>
        <taxon>Eumeta</taxon>
    </lineage>
</organism>
<accession>A0A4C1VDZ6</accession>
<proteinExistence type="predicted"/>
<sequence>MRERLNAVVRVNNRRTSIGRRASVPSLRRAATSKRPSPRQPPMTNALADYSAVRFLFRRVLLFSLLSSEHKSCQTTRVFEWREVRPRRRAGGARAARARPCGGRR</sequence>
<evidence type="ECO:0000256" key="1">
    <source>
        <dbReference type="SAM" id="MobiDB-lite"/>
    </source>
</evidence>
<dbReference type="Proteomes" id="UP000299102">
    <property type="component" value="Unassembled WGS sequence"/>
</dbReference>
<protein>
    <submittedName>
        <fullName evidence="2">Uncharacterized protein</fullName>
    </submittedName>
</protein>
<evidence type="ECO:0000313" key="3">
    <source>
        <dbReference type="Proteomes" id="UP000299102"/>
    </source>
</evidence>
<dbReference type="EMBL" id="BGZK01000332">
    <property type="protein sequence ID" value="GBP37348.1"/>
    <property type="molecule type" value="Genomic_DNA"/>
</dbReference>
<feature type="region of interest" description="Disordered" evidence="1">
    <location>
        <begin position="14"/>
        <end position="45"/>
    </location>
</feature>
<comment type="caution">
    <text evidence="2">The sequence shown here is derived from an EMBL/GenBank/DDBJ whole genome shotgun (WGS) entry which is preliminary data.</text>
</comment>
<keyword evidence="3" id="KW-1185">Reference proteome</keyword>